<evidence type="ECO:0000313" key="2">
    <source>
        <dbReference type="EMBL" id="QNR53811.1"/>
    </source>
</evidence>
<dbReference type="Proteomes" id="UP000516415">
    <property type="component" value="Segment"/>
</dbReference>
<reference evidence="2 3" key="1">
    <citation type="submission" date="2020-07" db="EMBL/GenBank/DDBJ databases">
        <authorList>
            <person name="Martino G."/>
            <person name="Holtappels D."/>
            <person name="Wagemans J."/>
            <person name="Lavigne R."/>
            <person name="Turina M."/>
            <person name="Ciuffo M."/>
        </authorList>
    </citation>
    <scope>NUCLEOTIDE SEQUENCE [LARGE SCALE GENOMIC DNA]</scope>
</reference>
<evidence type="ECO:0000313" key="3">
    <source>
        <dbReference type="Proteomes" id="UP000516415"/>
    </source>
</evidence>
<name>A0A7H0XFM1_9CAUD</name>
<proteinExistence type="predicted"/>
<keyword evidence="1" id="KW-0812">Transmembrane</keyword>
<accession>A0A7H0XFM1</accession>
<sequence length="57" mass="6253">MKQILGYSAAFTLWFTIALAILMWSGTGFGLIVGLPVVCFYVAVSVGIVHKYLGWEL</sequence>
<organism evidence="2 3">
    <name type="scientific">Pseudomonas phage phiK7A1</name>
    <dbReference type="NCBI Taxonomy" id="2759194"/>
    <lineage>
        <taxon>Viruses</taxon>
        <taxon>Duplodnaviria</taxon>
        <taxon>Heunggongvirae</taxon>
        <taxon>Uroviricota</taxon>
        <taxon>Caudoviricetes</taxon>
        <taxon>Vandenendeviridae</taxon>
        <taxon>Gorskivirinae</taxon>
        <taxon>Torinovirus</taxon>
        <taxon>Torinovirus K7A1</taxon>
    </lineage>
</organism>
<evidence type="ECO:0000256" key="1">
    <source>
        <dbReference type="SAM" id="Phobius"/>
    </source>
</evidence>
<dbReference type="EMBL" id="MT740307">
    <property type="protein sequence ID" value="QNR53811.1"/>
    <property type="molecule type" value="Genomic_DNA"/>
</dbReference>
<feature type="transmembrane region" description="Helical" evidence="1">
    <location>
        <begin position="7"/>
        <end position="25"/>
    </location>
</feature>
<feature type="transmembrane region" description="Helical" evidence="1">
    <location>
        <begin position="31"/>
        <end position="53"/>
    </location>
</feature>
<gene>
    <name evidence="2" type="ORF">phiK7A1_021c</name>
</gene>
<protein>
    <submittedName>
        <fullName evidence="2">Uncharacterized protein</fullName>
    </submittedName>
</protein>
<keyword evidence="1" id="KW-1133">Transmembrane helix</keyword>
<keyword evidence="1" id="KW-0472">Membrane</keyword>
<keyword evidence="3" id="KW-1185">Reference proteome</keyword>